<name>A0A1S3YHG4_TOBAC</name>
<dbReference type="AlphaFoldDB" id="A0A1S3YHG4"/>
<feature type="region of interest" description="Disordered" evidence="1">
    <location>
        <begin position="1"/>
        <end position="33"/>
    </location>
</feature>
<gene>
    <name evidence="2" type="primary">LOC107776082</name>
</gene>
<feature type="compositionally biased region" description="Acidic residues" evidence="1">
    <location>
        <begin position="137"/>
        <end position="150"/>
    </location>
</feature>
<feature type="compositionally biased region" description="Basic and acidic residues" evidence="1">
    <location>
        <begin position="200"/>
        <end position="211"/>
    </location>
</feature>
<evidence type="ECO:0000256" key="1">
    <source>
        <dbReference type="SAM" id="MobiDB-lite"/>
    </source>
</evidence>
<proteinExistence type="predicted"/>
<feature type="compositionally biased region" description="Basic residues" evidence="1">
    <location>
        <begin position="92"/>
        <end position="103"/>
    </location>
</feature>
<evidence type="ECO:0000313" key="2">
    <source>
        <dbReference type="RefSeq" id="XP_016451387.1"/>
    </source>
</evidence>
<feature type="compositionally biased region" description="Low complexity" evidence="1">
    <location>
        <begin position="1"/>
        <end position="20"/>
    </location>
</feature>
<dbReference type="KEGG" id="nta:107776082"/>
<feature type="region of interest" description="Disordered" evidence="1">
    <location>
        <begin position="52"/>
        <end position="255"/>
    </location>
</feature>
<sequence length="255" mass="27365">MTKTSQTPSKTKSSSKPASKSKIEKSKPKISVNSIISSGPLPAIFQPLSSDITVPAPTITPPPQSSTISVPPSQKITTRATVTTPQITSKPTKVKASSRKLVKGGKQIDSIVVKGEPEAKGPITLGEHAIDKGEQLVDSEEEKESEGEENSESKCNEGVGDNEKESEDEDSKSESEKENTSEDFEGSMTIRNTGMAPLEEVNKEEGSEKPRPSLTPFLGDKEVESDEDDMPLSEVGKKKGKAPVKPTRAYSQARK</sequence>
<feature type="compositionally biased region" description="Low complexity" evidence="1">
    <location>
        <begin position="65"/>
        <end position="74"/>
    </location>
</feature>
<accession>A0A1S3YHG4</accession>
<organism evidence="2">
    <name type="scientific">Nicotiana tabacum</name>
    <name type="common">Common tobacco</name>
    <dbReference type="NCBI Taxonomy" id="4097"/>
    <lineage>
        <taxon>Eukaryota</taxon>
        <taxon>Viridiplantae</taxon>
        <taxon>Streptophyta</taxon>
        <taxon>Embryophyta</taxon>
        <taxon>Tracheophyta</taxon>
        <taxon>Spermatophyta</taxon>
        <taxon>Magnoliopsida</taxon>
        <taxon>eudicotyledons</taxon>
        <taxon>Gunneridae</taxon>
        <taxon>Pentapetalae</taxon>
        <taxon>asterids</taxon>
        <taxon>lamiids</taxon>
        <taxon>Solanales</taxon>
        <taxon>Solanaceae</taxon>
        <taxon>Nicotianoideae</taxon>
        <taxon>Nicotianeae</taxon>
        <taxon>Nicotiana</taxon>
    </lineage>
</organism>
<dbReference type="RefSeq" id="XP_016451387.1">
    <property type="nucleotide sequence ID" value="XM_016595901.1"/>
</dbReference>
<dbReference type="PaxDb" id="4097-A0A1S3YHG4"/>
<protein>
    <submittedName>
        <fullName evidence="2">Uncharacterized protein DDB_G0286299-like</fullName>
    </submittedName>
</protein>
<reference evidence="2" key="1">
    <citation type="submission" date="2025-08" db="UniProtKB">
        <authorList>
            <consortium name="RefSeq"/>
        </authorList>
    </citation>
    <scope>IDENTIFICATION</scope>
</reference>
<feature type="compositionally biased region" description="Polar residues" evidence="1">
    <location>
        <begin position="75"/>
        <end position="91"/>
    </location>
</feature>